<name>A0ABC8CU87_CLOBO</name>
<dbReference type="Proteomes" id="UP000240615">
    <property type="component" value="Chromosome"/>
</dbReference>
<proteinExistence type="predicted"/>
<protein>
    <recommendedName>
        <fullName evidence="3">Carrier domain-containing protein</fullName>
    </recommendedName>
</protein>
<dbReference type="AlphaFoldDB" id="A0ABC8CU87"/>
<dbReference type="RefSeq" id="WP_045887478.1">
    <property type="nucleotide sequence ID" value="NZ_CP027777.1"/>
</dbReference>
<dbReference type="EMBL" id="CP027777">
    <property type="protein sequence ID" value="AVQ37777.1"/>
    <property type="molecule type" value="Genomic_DNA"/>
</dbReference>
<evidence type="ECO:0000313" key="2">
    <source>
        <dbReference type="Proteomes" id="UP000240615"/>
    </source>
</evidence>
<evidence type="ECO:0008006" key="3">
    <source>
        <dbReference type="Google" id="ProtNLM"/>
    </source>
</evidence>
<evidence type="ECO:0000313" key="1">
    <source>
        <dbReference type="EMBL" id="AVQ37777.1"/>
    </source>
</evidence>
<reference evidence="1 2" key="1">
    <citation type="submission" date="2018-01" db="EMBL/GenBank/DDBJ databases">
        <title>Genetic Diversity of Clostridium botulinum in seafood.</title>
        <authorList>
            <person name="Athira V."/>
            <person name="Arun Jyothi P.V."/>
            <person name="Lalitha K.V."/>
            <person name="Joseph T.C."/>
        </authorList>
    </citation>
    <scope>NUCLEOTIDE SEQUENCE [LARGE SCALE GENOMIC DNA]</scope>
    <source>
        <strain evidence="1 2">Mfbjulcb8</strain>
    </source>
</reference>
<organism evidence="1 2">
    <name type="scientific">Clostridium botulinum</name>
    <dbReference type="NCBI Taxonomy" id="1491"/>
    <lineage>
        <taxon>Bacteria</taxon>
        <taxon>Bacillati</taxon>
        <taxon>Bacillota</taxon>
        <taxon>Clostridia</taxon>
        <taxon>Eubacteriales</taxon>
        <taxon>Clostridiaceae</taxon>
        <taxon>Clostridium</taxon>
    </lineage>
</organism>
<accession>A0ABC8CU87</accession>
<sequence>MEKEYIEEIVIGAIEDIASINIEDKNSNLFGDMYNIMPRDMIYIVFEIEKKLGKEVSHIFETEDIGIMTVNNLVDCIKGCTIK</sequence>
<gene>
    <name evidence="1" type="ORF">C7M56_03405</name>
</gene>